<dbReference type="EMBL" id="NGAF01000003">
    <property type="protein sequence ID" value="OXR45666.1"/>
    <property type="molecule type" value="Genomic_DNA"/>
</dbReference>
<organism evidence="3 4">
    <name type="scientific">Nocardia cerradoensis</name>
    <dbReference type="NCBI Taxonomy" id="85688"/>
    <lineage>
        <taxon>Bacteria</taxon>
        <taxon>Bacillati</taxon>
        <taxon>Actinomycetota</taxon>
        <taxon>Actinomycetes</taxon>
        <taxon>Mycobacteriales</taxon>
        <taxon>Nocardiaceae</taxon>
        <taxon>Nocardia</taxon>
    </lineage>
</organism>
<dbReference type="Pfam" id="PF08327">
    <property type="entry name" value="AHSA1"/>
    <property type="match status" value="1"/>
</dbReference>
<name>A0A231HAA1_9NOCA</name>
<dbReference type="Proteomes" id="UP000215506">
    <property type="component" value="Unassembled WGS sequence"/>
</dbReference>
<gene>
    <name evidence="3" type="ORF">B7C42_01958</name>
</gene>
<evidence type="ECO:0000259" key="2">
    <source>
        <dbReference type="Pfam" id="PF08327"/>
    </source>
</evidence>
<comment type="similarity">
    <text evidence="1">Belongs to the AHA1 family.</text>
</comment>
<feature type="domain" description="Activator of Hsp90 ATPase homologue 1/2-like C-terminal" evidence="2">
    <location>
        <begin position="17"/>
        <end position="136"/>
    </location>
</feature>
<reference evidence="3 4" key="1">
    <citation type="submission" date="2017-07" db="EMBL/GenBank/DDBJ databases">
        <title>First draft Genome Sequence of Nocardia cerradoensis isolated from human infection.</title>
        <authorList>
            <person name="Carrasco G."/>
        </authorList>
    </citation>
    <scope>NUCLEOTIDE SEQUENCE [LARGE SCALE GENOMIC DNA]</scope>
    <source>
        <strain evidence="3 4">CNM20130759</strain>
    </source>
</reference>
<dbReference type="SUPFAM" id="SSF55961">
    <property type="entry name" value="Bet v1-like"/>
    <property type="match status" value="1"/>
</dbReference>
<dbReference type="CDD" id="cd07814">
    <property type="entry name" value="SRPBCC_CalC_Aha1-like"/>
    <property type="match status" value="1"/>
</dbReference>
<dbReference type="RefSeq" id="WP_094025017.1">
    <property type="nucleotide sequence ID" value="NZ_NGAF01000003.1"/>
</dbReference>
<dbReference type="Gene3D" id="3.30.530.20">
    <property type="match status" value="1"/>
</dbReference>
<sequence>MTEQNFSTTFAVDRTPETFFDAVLDVRGWWSKTLTGRSEKPGDVFTYEVPGVHRATIEVTEVVPHERVVWRVLDARLTLVDDQTEWNGTEIRFEITPGADTTELRFTHVGLTPAFECFDACRKGWSFYIDTSLRDLIATGTGQPDEDPQALALANAATPHRTRA</sequence>
<keyword evidence="4" id="KW-1185">Reference proteome</keyword>
<dbReference type="InterPro" id="IPR013538">
    <property type="entry name" value="ASHA1/2-like_C"/>
</dbReference>
<evidence type="ECO:0000313" key="4">
    <source>
        <dbReference type="Proteomes" id="UP000215506"/>
    </source>
</evidence>
<evidence type="ECO:0000313" key="3">
    <source>
        <dbReference type="EMBL" id="OXR45666.1"/>
    </source>
</evidence>
<protein>
    <recommendedName>
        <fullName evidence="2">Activator of Hsp90 ATPase homologue 1/2-like C-terminal domain-containing protein</fullName>
    </recommendedName>
</protein>
<comment type="caution">
    <text evidence="3">The sequence shown here is derived from an EMBL/GenBank/DDBJ whole genome shotgun (WGS) entry which is preliminary data.</text>
</comment>
<proteinExistence type="inferred from homology"/>
<dbReference type="AlphaFoldDB" id="A0A231HAA1"/>
<accession>A0A231HAA1</accession>
<evidence type="ECO:0000256" key="1">
    <source>
        <dbReference type="ARBA" id="ARBA00006817"/>
    </source>
</evidence>
<dbReference type="InterPro" id="IPR023393">
    <property type="entry name" value="START-like_dom_sf"/>
</dbReference>